<dbReference type="Gene3D" id="2.60.40.150">
    <property type="entry name" value="C2 domain"/>
    <property type="match status" value="1"/>
</dbReference>
<reference evidence="1 2" key="2">
    <citation type="submission" date="2019-01" db="EMBL/GenBank/DDBJ databases">
        <title>The decoding of complex shrimp genome reveals the adaptation for benthos swimmer, frequently molting mechanism and breeding impact on genome.</title>
        <authorList>
            <person name="Sun Y."/>
            <person name="Gao Y."/>
            <person name="Yu Y."/>
        </authorList>
    </citation>
    <scope>NUCLEOTIDE SEQUENCE [LARGE SCALE GENOMIC DNA]</scope>
    <source>
        <tissue evidence="1">Muscle</tissue>
    </source>
</reference>
<comment type="caution">
    <text evidence="1">The sequence shown here is derived from an EMBL/GenBank/DDBJ whole genome shotgun (WGS) entry which is preliminary data.</text>
</comment>
<dbReference type="STRING" id="6689.A0A3R7MGS4"/>
<dbReference type="SUPFAM" id="SSF49562">
    <property type="entry name" value="C2 domain (Calcium/lipid-binding domain, CaLB)"/>
    <property type="match status" value="1"/>
</dbReference>
<dbReference type="InterPro" id="IPR039893">
    <property type="entry name" value="CEP120-like"/>
</dbReference>
<dbReference type="Proteomes" id="UP000283509">
    <property type="component" value="Unassembled WGS sequence"/>
</dbReference>
<dbReference type="InterPro" id="IPR035892">
    <property type="entry name" value="C2_domain_sf"/>
</dbReference>
<dbReference type="AlphaFoldDB" id="A0A3R7MGS4"/>
<sequence>MLGRAVDLPQLAGSADELRASLTSLTRFGLEKIEFSCLTPLFLPHFSGRGWRPKNGHTAIVTAKLGTHVVTTDPVALTSDPQFYTELSWELESQIIRRLKVDHVPIRVECHSISKRGKQECLGYIIMPLATAVLGVESDPNWHKLLGGPSVPHKKPPSIRLALCLRNTKVRLSF</sequence>
<dbReference type="PANTHER" id="PTHR21574">
    <property type="entry name" value="CENTROSOMAL PROTEIN OF 120 KDA"/>
    <property type="match status" value="1"/>
</dbReference>
<keyword evidence="2" id="KW-1185">Reference proteome</keyword>
<proteinExistence type="predicted"/>
<accession>A0A3R7MGS4</accession>
<dbReference type="GO" id="GO:0010564">
    <property type="term" value="P:regulation of cell cycle process"/>
    <property type="evidence" value="ECO:0007669"/>
    <property type="project" value="TreeGrafter"/>
</dbReference>
<evidence type="ECO:0000313" key="1">
    <source>
        <dbReference type="EMBL" id="ROT81315.1"/>
    </source>
</evidence>
<reference evidence="1 2" key="1">
    <citation type="submission" date="2018-04" db="EMBL/GenBank/DDBJ databases">
        <authorList>
            <person name="Zhang X."/>
            <person name="Yuan J."/>
            <person name="Li F."/>
            <person name="Xiang J."/>
        </authorList>
    </citation>
    <scope>NUCLEOTIDE SEQUENCE [LARGE SCALE GENOMIC DNA]</scope>
    <source>
        <tissue evidence="1">Muscle</tissue>
    </source>
</reference>
<gene>
    <name evidence="1" type="ORF">C7M84_025497</name>
</gene>
<protein>
    <submittedName>
        <fullName evidence="1">Uncharacterized protein</fullName>
    </submittedName>
</protein>
<evidence type="ECO:0000313" key="2">
    <source>
        <dbReference type="Proteomes" id="UP000283509"/>
    </source>
</evidence>
<dbReference type="OrthoDB" id="6374771at2759"/>
<dbReference type="PANTHER" id="PTHR21574:SF0">
    <property type="entry name" value="CENTROSOMAL PROTEIN OF 120 KDA"/>
    <property type="match status" value="1"/>
</dbReference>
<organism evidence="1 2">
    <name type="scientific">Penaeus vannamei</name>
    <name type="common">Whiteleg shrimp</name>
    <name type="synonym">Litopenaeus vannamei</name>
    <dbReference type="NCBI Taxonomy" id="6689"/>
    <lineage>
        <taxon>Eukaryota</taxon>
        <taxon>Metazoa</taxon>
        <taxon>Ecdysozoa</taxon>
        <taxon>Arthropoda</taxon>
        <taxon>Crustacea</taxon>
        <taxon>Multicrustacea</taxon>
        <taxon>Malacostraca</taxon>
        <taxon>Eumalacostraca</taxon>
        <taxon>Eucarida</taxon>
        <taxon>Decapoda</taxon>
        <taxon>Dendrobranchiata</taxon>
        <taxon>Penaeoidea</taxon>
        <taxon>Penaeidae</taxon>
        <taxon>Penaeus</taxon>
    </lineage>
</organism>
<dbReference type="GO" id="GO:0005815">
    <property type="term" value="C:microtubule organizing center"/>
    <property type="evidence" value="ECO:0007669"/>
    <property type="project" value="TreeGrafter"/>
</dbReference>
<name>A0A3R7MGS4_PENVA</name>
<dbReference type="EMBL" id="QCYY01000990">
    <property type="protein sequence ID" value="ROT81315.1"/>
    <property type="molecule type" value="Genomic_DNA"/>
</dbReference>